<keyword evidence="3" id="KW-1185">Reference proteome</keyword>
<reference evidence="3" key="1">
    <citation type="submission" date="2008-03" db="EMBL/GenBank/DDBJ databases">
        <title>Complete sequence of chromosome of Beijerinckia indica subsp. indica ATCC 9039.</title>
        <authorList>
            <consortium name="US DOE Joint Genome Institute"/>
            <person name="Copeland A."/>
            <person name="Lucas S."/>
            <person name="Lapidus A."/>
            <person name="Glavina del Rio T."/>
            <person name="Dalin E."/>
            <person name="Tice H."/>
            <person name="Bruce D."/>
            <person name="Goodwin L."/>
            <person name="Pitluck S."/>
            <person name="LaButti K."/>
            <person name="Schmutz J."/>
            <person name="Larimer F."/>
            <person name="Land M."/>
            <person name="Hauser L."/>
            <person name="Kyrpides N."/>
            <person name="Mikhailova N."/>
            <person name="Dunfield P.F."/>
            <person name="Dedysh S.N."/>
            <person name="Liesack W."/>
            <person name="Saw J.H."/>
            <person name="Alam M."/>
            <person name="Chen Y."/>
            <person name="Murrell J.C."/>
            <person name="Richardson P."/>
        </authorList>
    </citation>
    <scope>NUCLEOTIDE SEQUENCE [LARGE SCALE GENOMIC DNA]</scope>
    <source>
        <strain evidence="3">ATCC 9039 / DSM 1715 / NCIMB 8712</strain>
    </source>
</reference>
<reference evidence="2 3" key="2">
    <citation type="journal article" date="2010" name="J. Bacteriol.">
        <title>Complete genome sequence of Beijerinckia indica subsp. indica.</title>
        <authorList>
            <person name="Tamas I."/>
            <person name="Dedysh S.N."/>
            <person name="Liesack W."/>
            <person name="Stott M.B."/>
            <person name="Alam M."/>
            <person name="Murrell J.C."/>
            <person name="Dunfield P.F."/>
        </authorList>
    </citation>
    <scope>NUCLEOTIDE SEQUENCE [LARGE SCALE GENOMIC DNA]</scope>
    <source>
        <strain evidence="3">ATCC 9039 / DSM 1715 / NCIMB 8712</strain>
    </source>
</reference>
<evidence type="ECO:0008006" key="4">
    <source>
        <dbReference type="Google" id="ProtNLM"/>
    </source>
</evidence>
<dbReference type="HOGENOM" id="CLU_648396_0_0_5"/>
<feature type="transmembrane region" description="Helical" evidence="1">
    <location>
        <begin position="12"/>
        <end position="40"/>
    </location>
</feature>
<sequence length="423" mass="47845">MGNKLTMRIGQALTSFLTLPLFLLVLLVARLLLLALLFWVTGGKELGNDVAMHMTMMRSPFCILTYQYPGYEQYPPFLPFLELFPAYLLQFFLPDFLSFRLTMVVYEILVGFLFYRLMMRLEFSPGRFGLCLLGFLALPMGWMTSIVMAQDVVIVTAFLLLAILLFISGRHRLALFSCGLGVICGKLFIILEIFTLLAFCSRKRIIAYGAIGLSPVILVYGLMSIHRIMHGLPLPLVSFRPDPYFGTNFWILLKTYRHLSFQDYGPFSGMLALSASLIPALIIFIKGFGPTDSMRVITASSATILIFFSLFYHVNPEYFMMVFPLMLIVGRNTIDAVYSVLISAVPWAGKFFQNAQFQMGVEVNEGKAVAMKYYMAVFHSSPEYWLAGTQIVFSILTITLSIRLCLQLFEPKQSQPQTLIQSA</sequence>
<feature type="transmembrane region" description="Helical" evidence="1">
    <location>
        <begin position="384"/>
        <end position="406"/>
    </location>
</feature>
<evidence type="ECO:0000313" key="3">
    <source>
        <dbReference type="Proteomes" id="UP000001695"/>
    </source>
</evidence>
<feature type="transmembrane region" description="Helical" evidence="1">
    <location>
        <begin position="297"/>
        <end position="314"/>
    </location>
</feature>
<dbReference type="AlphaFoldDB" id="B2ICJ9"/>
<evidence type="ECO:0000256" key="1">
    <source>
        <dbReference type="SAM" id="Phobius"/>
    </source>
</evidence>
<proteinExistence type="predicted"/>
<feature type="transmembrane region" description="Helical" evidence="1">
    <location>
        <begin position="149"/>
        <end position="167"/>
    </location>
</feature>
<dbReference type="Proteomes" id="UP000001695">
    <property type="component" value="Chromosome"/>
</dbReference>
<keyword evidence="1" id="KW-0812">Transmembrane</keyword>
<feature type="transmembrane region" description="Helical" evidence="1">
    <location>
        <begin position="174"/>
        <end position="199"/>
    </location>
</feature>
<evidence type="ECO:0000313" key="2">
    <source>
        <dbReference type="EMBL" id="ACB93888.1"/>
    </source>
</evidence>
<feature type="transmembrane region" description="Helical" evidence="1">
    <location>
        <begin position="205"/>
        <end position="223"/>
    </location>
</feature>
<dbReference type="KEGG" id="bid:Bind_0232"/>
<keyword evidence="1" id="KW-0472">Membrane</keyword>
<gene>
    <name evidence="2" type="ordered locus">Bind_0232</name>
</gene>
<feature type="transmembrane region" description="Helical" evidence="1">
    <location>
        <begin position="326"/>
        <end position="349"/>
    </location>
</feature>
<organism evidence="2 3">
    <name type="scientific">Beijerinckia indica subsp. indica (strain ATCC 9039 / DSM 1715 / NCIMB 8712)</name>
    <dbReference type="NCBI Taxonomy" id="395963"/>
    <lineage>
        <taxon>Bacteria</taxon>
        <taxon>Pseudomonadati</taxon>
        <taxon>Pseudomonadota</taxon>
        <taxon>Alphaproteobacteria</taxon>
        <taxon>Hyphomicrobiales</taxon>
        <taxon>Beijerinckiaceae</taxon>
        <taxon>Beijerinckia</taxon>
    </lineage>
</organism>
<name>B2ICJ9_BEII9</name>
<dbReference type="EMBL" id="CP001016">
    <property type="protein sequence ID" value="ACB93888.1"/>
    <property type="molecule type" value="Genomic_DNA"/>
</dbReference>
<feature type="transmembrane region" description="Helical" evidence="1">
    <location>
        <begin position="264"/>
        <end position="285"/>
    </location>
</feature>
<feature type="transmembrane region" description="Helical" evidence="1">
    <location>
        <begin position="127"/>
        <end position="143"/>
    </location>
</feature>
<accession>B2ICJ9</accession>
<protein>
    <recommendedName>
        <fullName evidence="4">Integral membrane protein-like protein</fullName>
    </recommendedName>
</protein>
<dbReference type="RefSeq" id="WP_012383246.1">
    <property type="nucleotide sequence ID" value="NC_010581.1"/>
</dbReference>
<dbReference type="STRING" id="395963.Bind_0232"/>
<keyword evidence="1" id="KW-1133">Transmembrane helix</keyword>
<feature type="transmembrane region" description="Helical" evidence="1">
    <location>
        <begin position="97"/>
        <end position="115"/>
    </location>
</feature>